<dbReference type="InterPro" id="IPR016035">
    <property type="entry name" value="Acyl_Trfase/lysoPLipase"/>
</dbReference>
<protein>
    <recommendedName>
        <fullName evidence="2">Malonyl-CoA:ACP transacylase (MAT) domain-containing protein</fullName>
    </recommendedName>
</protein>
<evidence type="ECO:0000313" key="4">
    <source>
        <dbReference type="Proteomes" id="UP001219605"/>
    </source>
</evidence>
<organism evidence="3 4">
    <name type="scientific">Micromonospora cathayae</name>
    <dbReference type="NCBI Taxonomy" id="3028804"/>
    <lineage>
        <taxon>Bacteria</taxon>
        <taxon>Bacillati</taxon>
        <taxon>Actinomycetota</taxon>
        <taxon>Actinomycetes</taxon>
        <taxon>Micromonosporales</taxon>
        <taxon>Micromonosporaceae</taxon>
        <taxon>Micromonospora</taxon>
    </lineage>
</organism>
<keyword evidence="4" id="KW-1185">Reference proteome</keyword>
<dbReference type="InterPro" id="IPR014043">
    <property type="entry name" value="Acyl_transferase_dom"/>
</dbReference>
<evidence type="ECO:0000256" key="1">
    <source>
        <dbReference type="ARBA" id="ARBA00022679"/>
    </source>
</evidence>
<reference evidence="3 4" key="1">
    <citation type="submission" date="2023-02" db="EMBL/GenBank/DDBJ databases">
        <authorList>
            <person name="Mo P."/>
        </authorList>
    </citation>
    <scope>NUCLEOTIDE SEQUENCE [LARGE SCALE GENOMIC DNA]</scope>
    <source>
        <strain evidence="3 4">HUAS 3</strain>
    </source>
</reference>
<keyword evidence="1" id="KW-0808">Transferase</keyword>
<dbReference type="EMBL" id="CP118615">
    <property type="protein sequence ID" value="WDZ82630.1"/>
    <property type="molecule type" value="Genomic_DNA"/>
</dbReference>
<dbReference type="InterPro" id="IPR050830">
    <property type="entry name" value="Fungal_FAS"/>
</dbReference>
<evidence type="ECO:0000259" key="2">
    <source>
        <dbReference type="SMART" id="SM00827"/>
    </source>
</evidence>
<sequence>MTRTLLLFDGLGGRVDTLLPMLGELYRRPDNHLYFHQVCTVLDAVTAYVGDEARTVLPPGGLALRTWLESPLAPETLTNSVVAGVCVHVLQVCHLQPTRDLVGDQVVAALGHSIGLQAALVAGLRLRRMDRFLEVAAAALRLVALSLVRGHQATDGTTVGPEQAGRYLARDRRGAPPGPMATVTGLHRDDLTALLRRHQDTGGRSLSLSLVNAPTAQVLSGTPAELLDFYFAHQDHFARSGVDWAFLPNTIPFHSDHLLPAVRRVRQDLGFVGPLPGPEQLVLPVYATDTPRNLQHATDLTDEYLHQVLVRPVEWERATAYAIRDARVQRVVDCGPGPGARRYVRECLTTGARNLRFEPVHRSARRREENT</sequence>
<accession>A0ABY7ZI54</accession>
<dbReference type="InterPro" id="IPR001227">
    <property type="entry name" value="Ac_transferase_dom_sf"/>
</dbReference>
<dbReference type="PANTHER" id="PTHR10982:SF21">
    <property type="entry name" value="FATTY ACID SYNTHASE SUBUNIT BETA"/>
    <property type="match status" value="1"/>
</dbReference>
<gene>
    <name evidence="3" type="ORF">PVK37_19370</name>
</gene>
<evidence type="ECO:0000313" key="3">
    <source>
        <dbReference type="EMBL" id="WDZ82630.1"/>
    </source>
</evidence>
<dbReference type="SUPFAM" id="SSF52151">
    <property type="entry name" value="FabD/lysophospholipase-like"/>
    <property type="match status" value="1"/>
</dbReference>
<dbReference type="Proteomes" id="UP001219605">
    <property type="component" value="Chromosome"/>
</dbReference>
<name>A0ABY7ZI54_9ACTN</name>
<dbReference type="Gene3D" id="3.40.366.10">
    <property type="entry name" value="Malonyl-Coenzyme A Acyl Carrier Protein, domain 2"/>
    <property type="match status" value="2"/>
</dbReference>
<proteinExistence type="predicted"/>
<feature type="domain" description="Malonyl-CoA:ACP transacylase (MAT)" evidence="2">
    <location>
        <begin position="77"/>
        <end position="368"/>
    </location>
</feature>
<dbReference type="PANTHER" id="PTHR10982">
    <property type="entry name" value="MALONYL COA-ACYL CARRIER PROTEIN TRANSACYLASE"/>
    <property type="match status" value="1"/>
</dbReference>
<dbReference type="RefSeq" id="WP_275028902.1">
    <property type="nucleotide sequence ID" value="NZ_CP118615.1"/>
</dbReference>
<dbReference type="SMART" id="SM00827">
    <property type="entry name" value="PKS_AT"/>
    <property type="match status" value="1"/>
</dbReference>